<keyword evidence="5" id="KW-1185">Reference proteome</keyword>
<evidence type="ECO:0000256" key="1">
    <source>
        <dbReference type="ARBA" id="ARBA00022614"/>
    </source>
</evidence>
<dbReference type="PANTHER" id="PTHR24366:SF96">
    <property type="entry name" value="LEUCINE RICH REPEAT CONTAINING 53"/>
    <property type="match status" value="1"/>
</dbReference>
<dbReference type="SMART" id="SM00369">
    <property type="entry name" value="LRR_TYP"/>
    <property type="match status" value="3"/>
</dbReference>
<protein>
    <submittedName>
        <fullName evidence="4">Slit-like protein</fullName>
    </submittedName>
</protein>
<dbReference type="Pfam" id="PF13855">
    <property type="entry name" value="LRR_8"/>
    <property type="match status" value="1"/>
</dbReference>
<dbReference type="InterPro" id="IPR001611">
    <property type="entry name" value="Leu-rich_rpt"/>
</dbReference>
<evidence type="ECO:0000256" key="2">
    <source>
        <dbReference type="ARBA" id="ARBA00022737"/>
    </source>
</evidence>
<dbReference type="SUPFAM" id="SSF52058">
    <property type="entry name" value="L domain-like"/>
    <property type="match status" value="1"/>
</dbReference>
<feature type="chain" id="PRO_5036443936" evidence="3">
    <location>
        <begin position="19"/>
        <end position="439"/>
    </location>
</feature>
<accession>A0A8X6H6C6</accession>
<reference evidence="4" key="1">
    <citation type="submission" date="2020-07" db="EMBL/GenBank/DDBJ databases">
        <title>Multicomponent nature underlies the extraordinary mechanical properties of spider dragline silk.</title>
        <authorList>
            <person name="Kono N."/>
            <person name="Nakamura H."/>
            <person name="Mori M."/>
            <person name="Yoshida Y."/>
            <person name="Ohtoshi R."/>
            <person name="Malay A.D."/>
            <person name="Moran D.A.P."/>
            <person name="Tomita M."/>
            <person name="Numata K."/>
            <person name="Arakawa K."/>
        </authorList>
    </citation>
    <scope>NUCLEOTIDE SEQUENCE</scope>
</reference>
<dbReference type="PANTHER" id="PTHR24366">
    <property type="entry name" value="IG(IMMUNOGLOBULIN) AND LRR(LEUCINE RICH REPEAT) DOMAINS"/>
    <property type="match status" value="1"/>
</dbReference>
<name>A0A8X6H6C6_TRICU</name>
<keyword evidence="1" id="KW-0433">Leucine-rich repeat</keyword>
<keyword evidence="2" id="KW-0677">Repeat</keyword>
<dbReference type="Gene3D" id="3.80.10.10">
    <property type="entry name" value="Ribonuclease Inhibitor"/>
    <property type="match status" value="1"/>
</dbReference>
<evidence type="ECO:0000256" key="3">
    <source>
        <dbReference type="SAM" id="SignalP"/>
    </source>
</evidence>
<dbReference type="EMBL" id="BMAO01027323">
    <property type="protein sequence ID" value="GFR15995.1"/>
    <property type="molecule type" value="Genomic_DNA"/>
</dbReference>
<gene>
    <name evidence="4" type="primary">X975_03176</name>
    <name evidence="4" type="ORF">TNCT_479041</name>
</gene>
<sequence>MFLYFTILVFSIVIGIESQCPKFNLSHSCSCHTLKDKAGEKFSTISCHELNSEDDLKRVLAISKKLVIFELELIDCSLRYLPHDAFVDTTIEVLSIRNSSIRSLSDSNVAFEGLDNQLHLIEIINCSYTGDWDWTHLANLNHLMEIHVSESELIDITEGISTLKHIDIEAFIFHKNKIQVLADNVFAPFSNLERLALDNNYISQLKRSMFPTSAKKLKILGLSYNELQDLPEDLFTNMPALQSLYLTGNPLSTISEAVFRPIWKKLNLFLFYDTQLSCDCRIAWLTKEDNSKKYMHAECSSPLNFKGKLLENLHPDDLWCYIGRCLSTLFQTEPEENVKNIQTQNSFGVLNSENVDVEDVTPAAPKIIVRPIMMKLFPEYNLILQELHRTYPSATNTHTAGYIKIQPDSKDQHQEITDYLIRKKVQHYVTDPPRIDLLN</sequence>
<dbReference type="OrthoDB" id="72369at2759"/>
<evidence type="ECO:0000313" key="4">
    <source>
        <dbReference type="EMBL" id="GFR15995.1"/>
    </source>
</evidence>
<comment type="caution">
    <text evidence="4">The sequence shown here is derived from an EMBL/GenBank/DDBJ whole genome shotgun (WGS) entry which is preliminary data.</text>
</comment>
<feature type="signal peptide" evidence="3">
    <location>
        <begin position="1"/>
        <end position="18"/>
    </location>
</feature>
<dbReference type="InterPro" id="IPR032675">
    <property type="entry name" value="LRR_dom_sf"/>
</dbReference>
<keyword evidence="3" id="KW-0732">Signal</keyword>
<dbReference type="PROSITE" id="PS51450">
    <property type="entry name" value="LRR"/>
    <property type="match status" value="1"/>
</dbReference>
<evidence type="ECO:0000313" key="5">
    <source>
        <dbReference type="Proteomes" id="UP000887116"/>
    </source>
</evidence>
<proteinExistence type="predicted"/>
<dbReference type="AlphaFoldDB" id="A0A8X6H6C6"/>
<dbReference type="InterPro" id="IPR003591">
    <property type="entry name" value="Leu-rich_rpt_typical-subtyp"/>
</dbReference>
<dbReference type="Proteomes" id="UP000887116">
    <property type="component" value="Unassembled WGS sequence"/>
</dbReference>
<organism evidence="4 5">
    <name type="scientific">Trichonephila clavata</name>
    <name type="common">Joro spider</name>
    <name type="synonym">Nephila clavata</name>
    <dbReference type="NCBI Taxonomy" id="2740835"/>
    <lineage>
        <taxon>Eukaryota</taxon>
        <taxon>Metazoa</taxon>
        <taxon>Ecdysozoa</taxon>
        <taxon>Arthropoda</taxon>
        <taxon>Chelicerata</taxon>
        <taxon>Arachnida</taxon>
        <taxon>Araneae</taxon>
        <taxon>Araneomorphae</taxon>
        <taxon>Entelegynae</taxon>
        <taxon>Araneoidea</taxon>
        <taxon>Nephilidae</taxon>
        <taxon>Trichonephila</taxon>
    </lineage>
</organism>